<name>A0A1V2I7F2_9ACTN</name>
<reference evidence="3" key="1">
    <citation type="submission" date="2016-10" db="EMBL/GenBank/DDBJ databases">
        <title>Frankia sp. NRRL B-16386 Genome sequencing.</title>
        <authorList>
            <person name="Ghodhbane-Gtari F."/>
            <person name="Swanson E."/>
            <person name="Gueddou A."/>
            <person name="Hezbri K."/>
            <person name="Ktari K."/>
            <person name="Nouioui I."/>
            <person name="Morris K."/>
            <person name="Simpson S."/>
            <person name="Abebe-Akele F."/>
            <person name="Thomas K."/>
            <person name="Gtari M."/>
            <person name="Tisa L.S."/>
        </authorList>
    </citation>
    <scope>NUCLEOTIDE SEQUENCE [LARGE SCALE GENOMIC DNA]</scope>
    <source>
        <strain evidence="3">NRRL B-16386</strain>
    </source>
</reference>
<feature type="region of interest" description="Disordered" evidence="1">
    <location>
        <begin position="52"/>
        <end position="114"/>
    </location>
</feature>
<proteinExistence type="predicted"/>
<sequence>MRAADAPVNFSHLLRLVEADHSVRVLLTVYAKCIVGEEKRALRLIDASFAAEQDDVHPPDAPEATLSDDPQGHDRVHAESTDTRPQPPSAGHDRTPSVTETAPSAELPDGDFGL</sequence>
<evidence type="ECO:0000313" key="2">
    <source>
        <dbReference type="EMBL" id="ONH27974.1"/>
    </source>
</evidence>
<dbReference type="AlphaFoldDB" id="A0A1V2I7F2"/>
<dbReference type="STRING" id="1834516.BL253_20400"/>
<dbReference type="EMBL" id="MOMC01000043">
    <property type="protein sequence ID" value="ONH27974.1"/>
    <property type="molecule type" value="Genomic_DNA"/>
</dbReference>
<dbReference type="RefSeq" id="WP_241834974.1">
    <property type="nucleotide sequence ID" value="NZ_MOMC01000043.1"/>
</dbReference>
<protein>
    <submittedName>
        <fullName evidence="2">Uncharacterized protein</fullName>
    </submittedName>
</protein>
<dbReference type="Proteomes" id="UP000188929">
    <property type="component" value="Unassembled WGS sequence"/>
</dbReference>
<feature type="compositionally biased region" description="Basic and acidic residues" evidence="1">
    <location>
        <begin position="70"/>
        <end position="82"/>
    </location>
</feature>
<accession>A0A1V2I7F2</accession>
<organism evidence="2 3">
    <name type="scientific">Pseudofrankia asymbiotica</name>
    <dbReference type="NCBI Taxonomy" id="1834516"/>
    <lineage>
        <taxon>Bacteria</taxon>
        <taxon>Bacillati</taxon>
        <taxon>Actinomycetota</taxon>
        <taxon>Actinomycetes</taxon>
        <taxon>Frankiales</taxon>
        <taxon>Frankiaceae</taxon>
        <taxon>Pseudofrankia</taxon>
    </lineage>
</organism>
<keyword evidence="3" id="KW-1185">Reference proteome</keyword>
<gene>
    <name evidence="2" type="ORF">BL253_20400</name>
</gene>
<evidence type="ECO:0000313" key="3">
    <source>
        <dbReference type="Proteomes" id="UP000188929"/>
    </source>
</evidence>
<comment type="caution">
    <text evidence="2">The sequence shown here is derived from an EMBL/GenBank/DDBJ whole genome shotgun (WGS) entry which is preliminary data.</text>
</comment>
<evidence type="ECO:0000256" key="1">
    <source>
        <dbReference type="SAM" id="MobiDB-lite"/>
    </source>
</evidence>